<dbReference type="EMBL" id="BJYX01000033">
    <property type="protein sequence ID" value="GEO32015.1"/>
    <property type="molecule type" value="Genomic_DNA"/>
</dbReference>
<protein>
    <submittedName>
        <fullName evidence="1">Uncharacterized protein</fullName>
    </submittedName>
</protein>
<dbReference type="AlphaFoldDB" id="A0A512D6B2"/>
<reference evidence="1 2" key="1">
    <citation type="submission" date="2019-07" db="EMBL/GenBank/DDBJ databases">
        <title>Whole genome shotgun sequence of Terrabacter aerolatus NBRC 106305.</title>
        <authorList>
            <person name="Hosoyama A."/>
            <person name="Uohara A."/>
            <person name="Ohji S."/>
            <person name="Ichikawa N."/>
        </authorList>
    </citation>
    <scope>NUCLEOTIDE SEQUENCE [LARGE SCALE GENOMIC DNA]</scope>
    <source>
        <strain evidence="1 2">NBRC 106305</strain>
    </source>
</reference>
<accession>A0A512D6B2</accession>
<dbReference type="RefSeq" id="WP_147068386.1">
    <property type="nucleotide sequence ID" value="NZ_BAAARO010000009.1"/>
</dbReference>
<proteinExistence type="predicted"/>
<gene>
    <name evidence="1" type="ORF">TAE01_38250</name>
</gene>
<dbReference type="Proteomes" id="UP000321534">
    <property type="component" value="Unassembled WGS sequence"/>
</dbReference>
<comment type="caution">
    <text evidence="1">The sequence shown here is derived from an EMBL/GenBank/DDBJ whole genome shotgun (WGS) entry which is preliminary data.</text>
</comment>
<organism evidence="1 2">
    <name type="scientific">Terrabacter aerolatus</name>
    <dbReference type="NCBI Taxonomy" id="422442"/>
    <lineage>
        <taxon>Bacteria</taxon>
        <taxon>Bacillati</taxon>
        <taxon>Actinomycetota</taxon>
        <taxon>Actinomycetes</taxon>
        <taxon>Micrococcales</taxon>
        <taxon>Intrasporangiaceae</taxon>
        <taxon>Terrabacter</taxon>
    </lineage>
</organism>
<evidence type="ECO:0000313" key="1">
    <source>
        <dbReference type="EMBL" id="GEO32015.1"/>
    </source>
</evidence>
<name>A0A512D6B2_9MICO</name>
<sequence length="116" mass="12653">MVAWAELSGAEREVMMLASEESPLWELAVPTTMDDEPTRPPMGVGAGKAVVRRLMDLDLVCMFRPLEPQVVMSSGEVEEVMGASLAWDPETGPGVWVSLHLTAAGEELYYLDVETS</sequence>
<keyword evidence="2" id="KW-1185">Reference proteome</keyword>
<evidence type="ECO:0000313" key="2">
    <source>
        <dbReference type="Proteomes" id="UP000321534"/>
    </source>
</evidence>